<dbReference type="InterPro" id="IPR007428">
    <property type="entry name" value="MlaA"/>
</dbReference>
<dbReference type="PRINTS" id="PR01805">
    <property type="entry name" value="VACJLIPOPROT"/>
</dbReference>
<dbReference type="STRING" id="207559.Dde_2301"/>
<accession>Q30YZ8</accession>
<keyword evidence="2 3" id="KW-0732">Signal</keyword>
<dbReference type="PANTHER" id="PTHR30035:SF3">
    <property type="entry name" value="INTERMEMBRANE PHOSPHOLIPID TRANSPORT SYSTEM LIPOPROTEIN MLAA"/>
    <property type="match status" value="1"/>
</dbReference>
<organism evidence="4 5">
    <name type="scientific">Oleidesulfovibrio alaskensis (strain ATCC BAA-1058 / DSM 17464 / G20)</name>
    <name type="common">Desulfovibrio alaskensis</name>
    <dbReference type="NCBI Taxonomy" id="207559"/>
    <lineage>
        <taxon>Bacteria</taxon>
        <taxon>Pseudomonadati</taxon>
        <taxon>Thermodesulfobacteriota</taxon>
        <taxon>Desulfovibrionia</taxon>
        <taxon>Desulfovibrionales</taxon>
        <taxon>Desulfovibrionaceae</taxon>
        <taxon>Oleidesulfovibrio</taxon>
    </lineage>
</organism>
<evidence type="ECO:0000256" key="3">
    <source>
        <dbReference type="SAM" id="SignalP"/>
    </source>
</evidence>
<keyword evidence="5" id="KW-1185">Reference proteome</keyword>
<reference evidence="4 5" key="1">
    <citation type="journal article" date="2011" name="J. Bacteriol.">
        <title>Complete genome sequence and updated annotation of Desulfovibrio alaskensis G20.</title>
        <authorList>
            <person name="Hauser L.J."/>
            <person name="Land M.L."/>
            <person name="Brown S.D."/>
            <person name="Larimer F."/>
            <person name="Keller K.L."/>
            <person name="Rapp-Giles B.J."/>
            <person name="Price M.N."/>
            <person name="Lin M."/>
            <person name="Bruce D.C."/>
            <person name="Detter J.C."/>
            <person name="Tapia R."/>
            <person name="Han C.S."/>
            <person name="Goodwin L.A."/>
            <person name="Cheng J.F."/>
            <person name="Pitluck S."/>
            <person name="Copeland A."/>
            <person name="Lucas S."/>
            <person name="Nolan M."/>
            <person name="Lapidus A.L."/>
            <person name="Palumbo A.V."/>
            <person name="Wall J.D."/>
        </authorList>
    </citation>
    <scope>NUCLEOTIDE SEQUENCE [LARGE SCALE GENOMIC DNA]</scope>
    <source>
        <strain evidence="5">ATCC BAA 1058 / DSM 17464 / G20</strain>
    </source>
</reference>
<dbReference type="RefSeq" id="WP_011368181.1">
    <property type="nucleotide sequence ID" value="NC_007519.1"/>
</dbReference>
<evidence type="ECO:0000256" key="2">
    <source>
        <dbReference type="ARBA" id="ARBA00022729"/>
    </source>
</evidence>
<comment type="similarity">
    <text evidence="1">Belongs to the MlaA family.</text>
</comment>
<dbReference type="Proteomes" id="UP000002710">
    <property type="component" value="Chromosome"/>
</dbReference>
<evidence type="ECO:0000313" key="4">
    <source>
        <dbReference type="EMBL" id="ABB39098.1"/>
    </source>
</evidence>
<feature type="signal peptide" evidence="3">
    <location>
        <begin position="1"/>
        <end position="23"/>
    </location>
</feature>
<dbReference type="Pfam" id="PF04333">
    <property type="entry name" value="MlaA"/>
    <property type="match status" value="1"/>
</dbReference>
<feature type="chain" id="PRO_5004219640" evidence="3">
    <location>
        <begin position="24"/>
        <end position="282"/>
    </location>
</feature>
<dbReference type="GO" id="GO:0016020">
    <property type="term" value="C:membrane"/>
    <property type="evidence" value="ECO:0007669"/>
    <property type="project" value="InterPro"/>
</dbReference>
<dbReference type="PANTHER" id="PTHR30035">
    <property type="entry name" value="LIPOPROTEIN VACJ-RELATED"/>
    <property type="match status" value="1"/>
</dbReference>
<evidence type="ECO:0000313" key="5">
    <source>
        <dbReference type="Proteomes" id="UP000002710"/>
    </source>
</evidence>
<dbReference type="KEGG" id="dde:Dde_2301"/>
<dbReference type="GO" id="GO:0120010">
    <property type="term" value="P:intermembrane phospholipid transfer"/>
    <property type="evidence" value="ECO:0007669"/>
    <property type="project" value="TreeGrafter"/>
</dbReference>
<protein>
    <submittedName>
        <fullName evidence="4">VacJ family lipoprotein</fullName>
    </submittedName>
</protein>
<dbReference type="HOGENOM" id="CLU_059326_2_1_7"/>
<dbReference type="AlphaFoldDB" id="Q30YZ8"/>
<keyword evidence="4" id="KW-0449">Lipoprotein</keyword>
<proteinExistence type="inferred from homology"/>
<dbReference type="eggNOG" id="COG2853">
    <property type="taxonomic scope" value="Bacteria"/>
</dbReference>
<sequence length="282" mass="31491">MKRGVFTGLAAIMLLAAVCTAQAAPVSQGELVTPERLEKAQMAPDARDAALAQQEEEFLLVLNRDNIDPEFEDYGTETSSVHVADPIEGWNRFWFGFNDWFYNNLADPVWRGYAYVTPSELRTGADNFFRNLAYPVRFINCILQGKFVAAGVETSRFIVDSTIGVGGLMQPSRAKKPLVEPDREDFGQTLGYWGVGEGFYIVWPFLGPSTLRDSGGLVADAVTHPLYYVTPMWHGFALAGYDQLNKFGGVYDNYMAIKAPALEPYTAIRDAYIQTRRSRIAR</sequence>
<name>Q30YZ8_OLEA2</name>
<gene>
    <name evidence="4" type="ordered locus">Dde_2301</name>
</gene>
<evidence type="ECO:0000256" key="1">
    <source>
        <dbReference type="ARBA" id="ARBA00010634"/>
    </source>
</evidence>
<dbReference type="EMBL" id="CP000112">
    <property type="protein sequence ID" value="ABB39098.1"/>
    <property type="molecule type" value="Genomic_DNA"/>
</dbReference>